<dbReference type="InterPro" id="IPR025827">
    <property type="entry name" value="Zn_ribbon_recom_dom"/>
</dbReference>
<dbReference type="SUPFAM" id="SSF53041">
    <property type="entry name" value="Resolvase-like"/>
    <property type="match status" value="1"/>
</dbReference>
<comment type="caution">
    <text evidence="5">The sequence shown here is derived from an EMBL/GenBank/DDBJ whole genome shotgun (WGS) entry which is preliminary data.</text>
</comment>
<protein>
    <submittedName>
        <fullName evidence="5">Recombinase zinc beta ribbon domain protein</fullName>
    </submittedName>
</protein>
<dbReference type="Gene3D" id="3.90.1750.20">
    <property type="entry name" value="Putative Large Serine Recombinase, Chain B, Domain 2"/>
    <property type="match status" value="1"/>
</dbReference>
<keyword evidence="3" id="KW-0175">Coiled coil</keyword>
<dbReference type="Pfam" id="PF00239">
    <property type="entry name" value="Resolvase"/>
    <property type="match status" value="1"/>
</dbReference>
<evidence type="ECO:0000313" key="5">
    <source>
        <dbReference type="EMBL" id="OYR11163.1"/>
    </source>
</evidence>
<dbReference type="PANTHER" id="PTHR30461">
    <property type="entry name" value="DNA-INVERTASE FROM LAMBDOID PROPHAGE"/>
    <property type="match status" value="1"/>
</dbReference>
<gene>
    <name evidence="5" type="ORF">CEV32_1461</name>
</gene>
<keyword evidence="2" id="KW-0233">DNA recombination</keyword>
<dbReference type="InterPro" id="IPR011109">
    <property type="entry name" value="DNA_bind_recombinase_dom"/>
</dbReference>
<evidence type="ECO:0000256" key="2">
    <source>
        <dbReference type="ARBA" id="ARBA00023172"/>
    </source>
</evidence>
<proteinExistence type="predicted"/>
<reference evidence="5 6" key="1">
    <citation type="submission" date="2017-07" db="EMBL/GenBank/DDBJ databases">
        <title>Phylogenetic study on the rhizospheric bacterium Ochrobactrum sp. A44.</title>
        <authorList>
            <person name="Krzyzanowska D.M."/>
            <person name="Ossowicki A."/>
            <person name="Rajewska M."/>
            <person name="Maciag T."/>
            <person name="Kaczynski Z."/>
            <person name="Czerwicka M."/>
            <person name="Jafra S."/>
        </authorList>
    </citation>
    <scope>NUCLEOTIDE SEQUENCE [LARGE SCALE GENOMIC DNA]</scope>
    <source>
        <strain evidence="5 6">PR17</strain>
    </source>
</reference>
<dbReference type="Gene3D" id="3.40.50.1390">
    <property type="entry name" value="Resolvase, N-terminal catalytic domain"/>
    <property type="match status" value="1"/>
</dbReference>
<dbReference type="RefSeq" id="WP_094578128.1">
    <property type="nucleotide sequence ID" value="NZ_JBHEEL010000007.1"/>
</dbReference>
<organism evidence="5 6">
    <name type="scientific">Brucella rhizosphaerae</name>
    <dbReference type="NCBI Taxonomy" id="571254"/>
    <lineage>
        <taxon>Bacteria</taxon>
        <taxon>Pseudomonadati</taxon>
        <taxon>Pseudomonadota</taxon>
        <taxon>Alphaproteobacteria</taxon>
        <taxon>Hyphomicrobiales</taxon>
        <taxon>Brucellaceae</taxon>
        <taxon>Brucella/Ochrobactrum group</taxon>
        <taxon>Brucella</taxon>
    </lineage>
</organism>
<dbReference type="GO" id="GO:0000150">
    <property type="term" value="F:DNA strand exchange activity"/>
    <property type="evidence" value="ECO:0007669"/>
    <property type="project" value="InterPro"/>
</dbReference>
<evidence type="ECO:0000256" key="3">
    <source>
        <dbReference type="SAM" id="Coils"/>
    </source>
</evidence>
<feature type="coiled-coil region" evidence="3">
    <location>
        <begin position="387"/>
        <end position="421"/>
    </location>
</feature>
<dbReference type="Proteomes" id="UP000216345">
    <property type="component" value="Unassembled WGS sequence"/>
</dbReference>
<evidence type="ECO:0000256" key="1">
    <source>
        <dbReference type="ARBA" id="ARBA00023125"/>
    </source>
</evidence>
<dbReference type="SMART" id="SM00857">
    <property type="entry name" value="Resolvase"/>
    <property type="match status" value="1"/>
</dbReference>
<evidence type="ECO:0000313" key="6">
    <source>
        <dbReference type="Proteomes" id="UP000216345"/>
    </source>
</evidence>
<feature type="domain" description="Resolvase/invertase-type recombinase catalytic" evidence="4">
    <location>
        <begin position="9"/>
        <end position="163"/>
    </location>
</feature>
<evidence type="ECO:0000259" key="4">
    <source>
        <dbReference type="PROSITE" id="PS51736"/>
    </source>
</evidence>
<dbReference type="PANTHER" id="PTHR30461:SF2">
    <property type="entry name" value="SERINE RECOMBINASE PINE-RELATED"/>
    <property type="match status" value="1"/>
</dbReference>
<dbReference type="Pfam" id="PF07508">
    <property type="entry name" value="Recombinase"/>
    <property type="match status" value="1"/>
</dbReference>
<keyword evidence="1" id="KW-0238">DNA-binding</keyword>
<name>A0A256F8R2_9HYPH</name>
<dbReference type="PROSITE" id="PS51736">
    <property type="entry name" value="RECOMBINASES_3"/>
    <property type="match status" value="1"/>
</dbReference>
<dbReference type="InterPro" id="IPR050639">
    <property type="entry name" value="SSR_resolvase"/>
</dbReference>
<accession>A0A256F8R2</accession>
<dbReference type="InterPro" id="IPR038109">
    <property type="entry name" value="DNA_bind_recomb_sf"/>
</dbReference>
<dbReference type="EMBL" id="NNRK01000033">
    <property type="protein sequence ID" value="OYR11163.1"/>
    <property type="molecule type" value="Genomic_DNA"/>
</dbReference>
<dbReference type="GO" id="GO:0003677">
    <property type="term" value="F:DNA binding"/>
    <property type="evidence" value="ECO:0007669"/>
    <property type="project" value="UniProtKB-KW"/>
</dbReference>
<dbReference type="InterPro" id="IPR006119">
    <property type="entry name" value="Resolv_N"/>
</dbReference>
<dbReference type="InterPro" id="IPR036162">
    <property type="entry name" value="Resolvase-like_N_sf"/>
</dbReference>
<sequence>MTETDIRPTAYSYVRMSTQQQLKGDSLRRQFERSREYAAENNLRLDETLHDIGISAYTGANVRSGALGQFLQLVQNGQIKRGSYLLVESLDRLSRLQVRNALGPFIELINAGITIVTLADKQVYSDATVDENWTQLMMSLAIMSRAHEESQTKSDRLQRAAEGRRKRALAGETRFSHHMFRWYDQIEIAPDKYEYRLNKHADTVRQIYEWADAGIGQIVITRRLNEAKTPTLTGKGEWQQPTVGLILRNEAVIGTYQPVHRVNGKSQPYGEALRGYLPAVISEELFWRVQKNKRVRNSAGRKGERLTNLIGPLATCAHCQGRMLIKTGGAAKNPQKYIRCDNNYRGGTCTGPSGQFRYDKIESAILDHVKEFHSFSAFARENNSAGKQQLQEKIASHETTLAELEKQRKNLMSVAAMADDDATRADVMRALTERRAREDSTKAELEILRADLMTLDSAERNANSLAERIASERKMWETGSDEKVYESRSKIAQALTQIIDFISFDMDTRRFRVIIGSGIVAYEFDKQGRLTNKFDLKTSPMREGVSPLTVEHFVDSCKHLMDRDELDARRATILKIM</sequence>
<dbReference type="AlphaFoldDB" id="A0A256F8R2"/>
<dbReference type="OrthoDB" id="9791494at2"/>
<keyword evidence="6" id="KW-1185">Reference proteome</keyword>
<dbReference type="Pfam" id="PF13408">
    <property type="entry name" value="Zn_ribbon_recom"/>
    <property type="match status" value="1"/>
</dbReference>
<dbReference type="CDD" id="cd00338">
    <property type="entry name" value="Ser_Recombinase"/>
    <property type="match status" value="1"/>
</dbReference>